<dbReference type="InParanoid" id="D8RFQ1"/>
<feature type="region of interest" description="Disordered" evidence="4">
    <location>
        <begin position="451"/>
        <end position="514"/>
    </location>
</feature>
<dbReference type="AlphaFoldDB" id="D8RFQ1"/>
<name>D8RFQ1_SELML</name>
<dbReference type="OMA" id="RMDYDTI"/>
<evidence type="ECO:0000256" key="1">
    <source>
        <dbReference type="ARBA" id="ARBA00007692"/>
    </source>
</evidence>
<protein>
    <submittedName>
        <fullName evidence="5">Uncharacterized protein</fullName>
    </submittedName>
</protein>
<dbReference type="Pfam" id="PF02536">
    <property type="entry name" value="mTERF"/>
    <property type="match status" value="1"/>
</dbReference>
<dbReference type="PANTHER" id="PTHR13068:SF24">
    <property type="entry name" value="EXPRESSED PROTEIN"/>
    <property type="match status" value="1"/>
</dbReference>
<dbReference type="GO" id="GO:0003676">
    <property type="term" value="F:nucleic acid binding"/>
    <property type="evidence" value="ECO:0007669"/>
    <property type="project" value="InterPro"/>
</dbReference>
<gene>
    <name evidence="5" type="ORF">SELMODRAFT_92242</name>
</gene>
<dbReference type="EMBL" id="GL377578">
    <property type="protein sequence ID" value="EFJ29158.1"/>
    <property type="molecule type" value="Genomic_DNA"/>
</dbReference>
<feature type="compositionally biased region" description="Acidic residues" evidence="4">
    <location>
        <begin position="461"/>
        <end position="484"/>
    </location>
</feature>
<dbReference type="FunCoup" id="D8RFQ1">
    <property type="interactions" value="1787"/>
</dbReference>
<organism evidence="6">
    <name type="scientific">Selaginella moellendorffii</name>
    <name type="common">Spikemoss</name>
    <dbReference type="NCBI Taxonomy" id="88036"/>
    <lineage>
        <taxon>Eukaryota</taxon>
        <taxon>Viridiplantae</taxon>
        <taxon>Streptophyta</taxon>
        <taxon>Embryophyta</taxon>
        <taxon>Tracheophyta</taxon>
        <taxon>Lycopodiopsida</taxon>
        <taxon>Selaginellales</taxon>
        <taxon>Selaginellaceae</taxon>
        <taxon>Selaginella</taxon>
    </lineage>
</organism>
<dbReference type="InterPro" id="IPR003690">
    <property type="entry name" value="MTERF"/>
</dbReference>
<evidence type="ECO:0000313" key="6">
    <source>
        <dbReference type="Proteomes" id="UP000001514"/>
    </source>
</evidence>
<dbReference type="PANTHER" id="PTHR13068">
    <property type="entry name" value="CGI-12 PROTEIN-RELATED"/>
    <property type="match status" value="1"/>
</dbReference>
<keyword evidence="3" id="KW-0809">Transit peptide</keyword>
<evidence type="ECO:0000256" key="4">
    <source>
        <dbReference type="SAM" id="MobiDB-lite"/>
    </source>
</evidence>
<dbReference type="KEGG" id="smo:SELMODRAFT_92242"/>
<accession>D8RFQ1</accession>
<dbReference type="eggNOG" id="KOG1267">
    <property type="taxonomic scope" value="Eukaryota"/>
</dbReference>
<dbReference type="HOGENOM" id="CLU_024229_1_0_1"/>
<dbReference type="Gene3D" id="1.25.70.10">
    <property type="entry name" value="Transcription termination factor 3, mitochondrial"/>
    <property type="match status" value="1"/>
</dbReference>
<dbReference type="GO" id="GO:0032502">
    <property type="term" value="P:developmental process"/>
    <property type="evidence" value="ECO:0000318"/>
    <property type="project" value="GO_Central"/>
</dbReference>
<dbReference type="SMART" id="SM00733">
    <property type="entry name" value="Mterf"/>
    <property type="match status" value="9"/>
</dbReference>
<dbReference type="GO" id="GO:0006353">
    <property type="term" value="P:DNA-templated transcription termination"/>
    <property type="evidence" value="ECO:0007669"/>
    <property type="project" value="UniProtKB-KW"/>
</dbReference>
<evidence type="ECO:0000313" key="5">
    <source>
        <dbReference type="EMBL" id="EFJ29158.1"/>
    </source>
</evidence>
<dbReference type="InterPro" id="IPR038538">
    <property type="entry name" value="MTERF_sf"/>
</dbReference>
<keyword evidence="2" id="KW-0805">Transcription regulation</keyword>
<dbReference type="Proteomes" id="UP000001514">
    <property type="component" value="Unassembled WGS sequence"/>
</dbReference>
<evidence type="ECO:0000256" key="2">
    <source>
        <dbReference type="ARBA" id="ARBA00022472"/>
    </source>
</evidence>
<proteinExistence type="inferred from homology"/>
<evidence type="ECO:0000256" key="3">
    <source>
        <dbReference type="ARBA" id="ARBA00022946"/>
    </source>
</evidence>
<dbReference type="Gramene" id="EFJ29158">
    <property type="protein sequence ID" value="EFJ29158"/>
    <property type="gene ID" value="SELMODRAFT_92242"/>
</dbReference>
<reference evidence="5 6" key="1">
    <citation type="journal article" date="2011" name="Science">
        <title>The Selaginella genome identifies genetic changes associated with the evolution of vascular plants.</title>
        <authorList>
            <person name="Banks J.A."/>
            <person name="Nishiyama T."/>
            <person name="Hasebe M."/>
            <person name="Bowman J.L."/>
            <person name="Gribskov M."/>
            <person name="dePamphilis C."/>
            <person name="Albert V.A."/>
            <person name="Aono N."/>
            <person name="Aoyama T."/>
            <person name="Ambrose B.A."/>
            <person name="Ashton N.W."/>
            <person name="Axtell M.J."/>
            <person name="Barker E."/>
            <person name="Barker M.S."/>
            <person name="Bennetzen J.L."/>
            <person name="Bonawitz N.D."/>
            <person name="Chapple C."/>
            <person name="Cheng C."/>
            <person name="Correa L.G."/>
            <person name="Dacre M."/>
            <person name="DeBarry J."/>
            <person name="Dreyer I."/>
            <person name="Elias M."/>
            <person name="Engstrom E.M."/>
            <person name="Estelle M."/>
            <person name="Feng L."/>
            <person name="Finet C."/>
            <person name="Floyd S.K."/>
            <person name="Frommer W.B."/>
            <person name="Fujita T."/>
            <person name="Gramzow L."/>
            <person name="Gutensohn M."/>
            <person name="Harholt J."/>
            <person name="Hattori M."/>
            <person name="Heyl A."/>
            <person name="Hirai T."/>
            <person name="Hiwatashi Y."/>
            <person name="Ishikawa M."/>
            <person name="Iwata M."/>
            <person name="Karol K.G."/>
            <person name="Koehler B."/>
            <person name="Kolukisaoglu U."/>
            <person name="Kubo M."/>
            <person name="Kurata T."/>
            <person name="Lalonde S."/>
            <person name="Li K."/>
            <person name="Li Y."/>
            <person name="Litt A."/>
            <person name="Lyons E."/>
            <person name="Manning G."/>
            <person name="Maruyama T."/>
            <person name="Michael T.P."/>
            <person name="Mikami K."/>
            <person name="Miyazaki S."/>
            <person name="Morinaga S."/>
            <person name="Murata T."/>
            <person name="Mueller-Roeber B."/>
            <person name="Nelson D.R."/>
            <person name="Obara M."/>
            <person name="Oguri Y."/>
            <person name="Olmstead R.G."/>
            <person name="Onodera N."/>
            <person name="Petersen B.L."/>
            <person name="Pils B."/>
            <person name="Prigge M."/>
            <person name="Rensing S.A."/>
            <person name="Riano-Pachon D.M."/>
            <person name="Roberts A.W."/>
            <person name="Sato Y."/>
            <person name="Scheller H.V."/>
            <person name="Schulz B."/>
            <person name="Schulz C."/>
            <person name="Shakirov E.V."/>
            <person name="Shibagaki N."/>
            <person name="Shinohara N."/>
            <person name="Shippen D.E."/>
            <person name="Soerensen I."/>
            <person name="Sotooka R."/>
            <person name="Sugimoto N."/>
            <person name="Sugita M."/>
            <person name="Sumikawa N."/>
            <person name="Tanurdzic M."/>
            <person name="Theissen G."/>
            <person name="Ulvskov P."/>
            <person name="Wakazuki S."/>
            <person name="Weng J.K."/>
            <person name="Willats W.W."/>
            <person name="Wipf D."/>
            <person name="Wolf P.G."/>
            <person name="Yang L."/>
            <person name="Zimmer A.D."/>
            <person name="Zhu Q."/>
            <person name="Mitros T."/>
            <person name="Hellsten U."/>
            <person name="Loque D."/>
            <person name="Otillar R."/>
            <person name="Salamov A."/>
            <person name="Schmutz J."/>
            <person name="Shapiro H."/>
            <person name="Lindquist E."/>
            <person name="Lucas S."/>
            <person name="Rokhsar D."/>
            <person name="Grigoriev I.V."/>
        </authorList>
    </citation>
    <scope>NUCLEOTIDE SEQUENCE [LARGE SCALE GENOMIC DNA]</scope>
</reference>
<sequence>MEAFLSLPPSRISASSLVFRSSDAVRSQCAPRRRYKRASRLPLHTPDHWGLAVQEPEIESSEEGCREQVMDFLRGEGISGGDIDQLDLPLSVDVVRERLEFLASIGLEKAHILRYPVVLTCSVKRNMVPVIDYLDKLGFTPEELPALLTQFPMILYSSIAIDLTPIVDYLLGYGISLENIPKVLLRYPDVLGFKREGTMSTSVAYLVSIGVNSRQIGPMLTRFPELLGMRVGNNIKRKVDFYRGLGFTKEEIARLLEKHPYVLGFDLEENVKPKVECLLQAGIQEKELPSFIARFPDVFELDLRAELAEKTAWLTNEIFLRPSDVPRVFERLPQMLVINEKMAGEKVKFLQGAGISAGDIAKMVVDCPQILAVKLEETLKPNLAFFQQKMRKPLSELLAFPVYLTYDLARRIKPRYRMVERKKINCSLAWFLACSDDKFKRRMSVQFMEAPPQAHTGSAVFDEEDDDDDSEMVEDTGDIGDGDGYDSSGSEGGEQAGQASVQRKDSTSQQASSR</sequence>
<keyword evidence="6" id="KW-1185">Reference proteome</keyword>
<keyword evidence="2" id="KW-0804">Transcription</keyword>
<comment type="similarity">
    <text evidence="1">Belongs to the mTERF family.</text>
</comment>
<keyword evidence="2" id="KW-0806">Transcription termination</keyword>